<dbReference type="InterPro" id="IPR016181">
    <property type="entry name" value="Acyl_CoA_acyltransferase"/>
</dbReference>
<evidence type="ECO:0000259" key="3">
    <source>
        <dbReference type="PROSITE" id="PS51186"/>
    </source>
</evidence>
<dbReference type="Gene3D" id="3.40.630.30">
    <property type="match status" value="1"/>
</dbReference>
<accession>A0ABV4WMM2</accession>
<keyword evidence="5" id="KW-1185">Reference proteome</keyword>
<dbReference type="Proteomes" id="UP001576780">
    <property type="component" value="Unassembled WGS sequence"/>
</dbReference>
<dbReference type="InterPro" id="IPR050832">
    <property type="entry name" value="Bact_Acetyltransf"/>
</dbReference>
<keyword evidence="1" id="KW-0808">Transferase</keyword>
<gene>
    <name evidence="4" type="ORF">ACE1CA_17490</name>
</gene>
<keyword evidence="2" id="KW-0012">Acyltransferase</keyword>
<dbReference type="CDD" id="cd04301">
    <property type="entry name" value="NAT_SF"/>
    <property type="match status" value="1"/>
</dbReference>
<dbReference type="InterPro" id="IPR000182">
    <property type="entry name" value="GNAT_dom"/>
</dbReference>
<dbReference type="SUPFAM" id="SSF55729">
    <property type="entry name" value="Acyl-CoA N-acyltransferases (Nat)"/>
    <property type="match status" value="1"/>
</dbReference>
<feature type="domain" description="N-acetyltransferase" evidence="3">
    <location>
        <begin position="1"/>
        <end position="147"/>
    </location>
</feature>
<dbReference type="Pfam" id="PF00583">
    <property type="entry name" value="Acetyltransf_1"/>
    <property type="match status" value="1"/>
</dbReference>
<name>A0ABV4WMM2_9CYAN</name>
<evidence type="ECO:0000313" key="5">
    <source>
        <dbReference type="Proteomes" id="UP001576780"/>
    </source>
</evidence>
<protein>
    <submittedName>
        <fullName evidence="4">N-acetyltransferase family protein</fullName>
    </submittedName>
</protein>
<comment type="caution">
    <text evidence="4">The sequence shown here is derived from an EMBL/GenBank/DDBJ whole genome shotgun (WGS) entry which is preliminary data.</text>
</comment>
<evidence type="ECO:0000256" key="2">
    <source>
        <dbReference type="ARBA" id="ARBA00023315"/>
    </source>
</evidence>
<reference evidence="4 5" key="1">
    <citation type="submission" date="2024-09" db="EMBL/GenBank/DDBJ databases">
        <title>Floridaenema gen nov. (Aerosakkonemataceae, Aerosakkonematales ord. nov., Cyanobacteria) from benthic tropical and subtropical fresh waters, with the description of four new species.</title>
        <authorList>
            <person name="Moretto J.A."/>
            <person name="Berthold D.E."/>
            <person name="Lefler F.W."/>
            <person name="Huang I.-S."/>
            <person name="Laughinghouse H. IV."/>
        </authorList>
    </citation>
    <scope>NUCLEOTIDE SEQUENCE [LARGE SCALE GENOMIC DNA]</scope>
    <source>
        <strain evidence="4 5">BLCC-F167</strain>
    </source>
</reference>
<dbReference type="RefSeq" id="WP_413278716.1">
    <property type="nucleotide sequence ID" value="NZ_JBHFNT010000147.1"/>
</dbReference>
<dbReference type="PANTHER" id="PTHR43877">
    <property type="entry name" value="AMINOALKYLPHOSPHONATE N-ACETYLTRANSFERASE-RELATED-RELATED"/>
    <property type="match status" value="1"/>
</dbReference>
<organism evidence="4 5">
    <name type="scientific">Floridaenema evergladense BLCC-F167</name>
    <dbReference type="NCBI Taxonomy" id="3153639"/>
    <lineage>
        <taxon>Bacteria</taxon>
        <taxon>Bacillati</taxon>
        <taxon>Cyanobacteriota</taxon>
        <taxon>Cyanophyceae</taxon>
        <taxon>Oscillatoriophycideae</taxon>
        <taxon>Aerosakkonematales</taxon>
        <taxon>Aerosakkonemataceae</taxon>
        <taxon>Floridanema</taxon>
        <taxon>Floridanema evergladense</taxon>
    </lineage>
</organism>
<sequence length="166" mass="18837">MKIREAQIEDIETLFEIRTSVIENYQSREELADLGITPETIAEMLLADCRAWIAEIDDRPIGFSMANATEKTIFAMFILPSFTGRGAGRALMQQAEEWLWLQEGIKQIWLLTSNDPKIRAYGFYLHLGWTPADIQPDGQIKFIKRRNSAASLGDSGGPSSEDENYY</sequence>
<dbReference type="PROSITE" id="PS51186">
    <property type="entry name" value="GNAT"/>
    <property type="match status" value="1"/>
</dbReference>
<dbReference type="EMBL" id="JBHFNT010000147">
    <property type="protein sequence ID" value="MFB2836330.1"/>
    <property type="molecule type" value="Genomic_DNA"/>
</dbReference>
<evidence type="ECO:0000256" key="1">
    <source>
        <dbReference type="ARBA" id="ARBA00022679"/>
    </source>
</evidence>
<evidence type="ECO:0000313" key="4">
    <source>
        <dbReference type="EMBL" id="MFB2836330.1"/>
    </source>
</evidence>
<proteinExistence type="predicted"/>